<evidence type="ECO:0008006" key="3">
    <source>
        <dbReference type="Google" id="ProtNLM"/>
    </source>
</evidence>
<evidence type="ECO:0000313" key="2">
    <source>
        <dbReference type="EMBL" id="JAD47996.1"/>
    </source>
</evidence>
<reference evidence="2" key="2">
    <citation type="journal article" date="2015" name="Data Brief">
        <title>Shoot transcriptome of the giant reed, Arundo donax.</title>
        <authorList>
            <person name="Barrero R.A."/>
            <person name="Guerrero F.D."/>
            <person name="Moolhuijzen P."/>
            <person name="Goolsby J.A."/>
            <person name="Tidwell J."/>
            <person name="Bellgard S.E."/>
            <person name="Bellgard M.I."/>
        </authorList>
    </citation>
    <scope>NUCLEOTIDE SEQUENCE</scope>
    <source>
        <tissue evidence="2">Shoot tissue taken approximately 20 cm above the soil surface</tissue>
    </source>
</reference>
<sequence>MTMSLFIMLIGGLAFPTMSVRPQPREVKSTVVATNSTSLDESKIYVILCIPGKCNYFSRDLRDCYCCPDGSRVEYCHVTMKECRAKCDVCNSICPTQLPLQSAMGDRPVHDPKINITEPNNNN</sequence>
<reference evidence="2" key="1">
    <citation type="submission" date="2014-09" db="EMBL/GenBank/DDBJ databases">
        <authorList>
            <person name="Magalhaes I.L.F."/>
            <person name="Oliveira U."/>
            <person name="Santos F.R."/>
            <person name="Vidigal T.H.D.A."/>
            <person name="Brescovit A.D."/>
            <person name="Santos A.J."/>
        </authorList>
    </citation>
    <scope>NUCLEOTIDE SEQUENCE</scope>
    <source>
        <tissue evidence="2">Shoot tissue taken approximately 20 cm above the soil surface</tissue>
    </source>
</reference>
<accession>A0A0A9AA90</accession>
<feature type="signal peptide" evidence="1">
    <location>
        <begin position="1"/>
        <end position="19"/>
    </location>
</feature>
<evidence type="ECO:0000256" key="1">
    <source>
        <dbReference type="SAM" id="SignalP"/>
    </source>
</evidence>
<proteinExistence type="predicted"/>
<feature type="chain" id="PRO_5002062508" description="4Fe-4S ferredoxin-type domain-containing protein" evidence="1">
    <location>
        <begin position="20"/>
        <end position="123"/>
    </location>
</feature>
<dbReference type="EMBL" id="GBRH01249899">
    <property type="protein sequence ID" value="JAD47996.1"/>
    <property type="molecule type" value="Transcribed_RNA"/>
</dbReference>
<protein>
    <recommendedName>
        <fullName evidence="3">4Fe-4S ferredoxin-type domain-containing protein</fullName>
    </recommendedName>
</protein>
<keyword evidence="1" id="KW-0732">Signal</keyword>
<dbReference type="AlphaFoldDB" id="A0A0A9AA90"/>
<organism evidence="2">
    <name type="scientific">Arundo donax</name>
    <name type="common">Giant reed</name>
    <name type="synonym">Donax arundinaceus</name>
    <dbReference type="NCBI Taxonomy" id="35708"/>
    <lineage>
        <taxon>Eukaryota</taxon>
        <taxon>Viridiplantae</taxon>
        <taxon>Streptophyta</taxon>
        <taxon>Embryophyta</taxon>
        <taxon>Tracheophyta</taxon>
        <taxon>Spermatophyta</taxon>
        <taxon>Magnoliopsida</taxon>
        <taxon>Liliopsida</taxon>
        <taxon>Poales</taxon>
        <taxon>Poaceae</taxon>
        <taxon>PACMAD clade</taxon>
        <taxon>Arundinoideae</taxon>
        <taxon>Arundineae</taxon>
        <taxon>Arundo</taxon>
    </lineage>
</organism>
<name>A0A0A9AA90_ARUDO</name>